<reference evidence="3 4" key="1">
    <citation type="submission" date="2019-06" db="EMBL/GenBank/DDBJ databases">
        <title>Sequencing the genomes of 1000 actinobacteria strains.</title>
        <authorList>
            <person name="Klenk H.-P."/>
        </authorList>
    </citation>
    <scope>NUCLEOTIDE SEQUENCE [LARGE SCALE GENOMIC DNA]</scope>
    <source>
        <strain evidence="3 4">DSM 25218</strain>
    </source>
</reference>
<sequence length="144" mass="15246">MGLDGGLAEEEAGGDLRVRRAAGDLADDLALVRPWGERVPGWVPGLSGRSVHPLVVAVPAMLGAVTLTVLWTVAIGRAPFGDFFDYFSSPWTKALVAVCYLPLLAWGPLLAALTMSYYRRRSSEGASSEAAVATASLSTGRRDQ</sequence>
<evidence type="ECO:0000313" key="4">
    <source>
        <dbReference type="Proteomes" id="UP000320209"/>
    </source>
</evidence>
<keyword evidence="2" id="KW-0472">Membrane</keyword>
<organism evidence="3 4">
    <name type="scientific">Nocardioides albertanoniae</name>
    <dbReference type="NCBI Taxonomy" id="1175486"/>
    <lineage>
        <taxon>Bacteria</taxon>
        <taxon>Bacillati</taxon>
        <taxon>Actinomycetota</taxon>
        <taxon>Actinomycetes</taxon>
        <taxon>Propionibacteriales</taxon>
        <taxon>Nocardioidaceae</taxon>
        <taxon>Nocardioides</taxon>
    </lineage>
</organism>
<dbReference type="EMBL" id="VFOV01000001">
    <property type="protein sequence ID" value="TQL70379.1"/>
    <property type="molecule type" value="Genomic_DNA"/>
</dbReference>
<protein>
    <submittedName>
        <fullName evidence="3">Uncharacterized protein</fullName>
    </submittedName>
</protein>
<dbReference type="AlphaFoldDB" id="A0A543ACR7"/>
<keyword evidence="2" id="KW-0812">Transmembrane</keyword>
<keyword evidence="2" id="KW-1133">Transmembrane helix</keyword>
<evidence type="ECO:0000256" key="1">
    <source>
        <dbReference type="SAM" id="MobiDB-lite"/>
    </source>
</evidence>
<name>A0A543ACR7_9ACTN</name>
<comment type="caution">
    <text evidence="3">The sequence shown here is derived from an EMBL/GenBank/DDBJ whole genome shotgun (WGS) entry which is preliminary data.</text>
</comment>
<proteinExistence type="predicted"/>
<dbReference type="Proteomes" id="UP000320209">
    <property type="component" value="Unassembled WGS sequence"/>
</dbReference>
<feature type="transmembrane region" description="Helical" evidence="2">
    <location>
        <begin position="94"/>
        <end position="118"/>
    </location>
</feature>
<feature type="transmembrane region" description="Helical" evidence="2">
    <location>
        <begin position="54"/>
        <end position="74"/>
    </location>
</feature>
<evidence type="ECO:0000313" key="3">
    <source>
        <dbReference type="EMBL" id="TQL70379.1"/>
    </source>
</evidence>
<keyword evidence="4" id="KW-1185">Reference proteome</keyword>
<accession>A0A543ACR7</accession>
<feature type="region of interest" description="Disordered" evidence="1">
    <location>
        <begin position="125"/>
        <end position="144"/>
    </location>
</feature>
<evidence type="ECO:0000256" key="2">
    <source>
        <dbReference type="SAM" id="Phobius"/>
    </source>
</evidence>
<gene>
    <name evidence="3" type="ORF">FB381_4309</name>
</gene>